<reference evidence="1" key="2">
    <citation type="submission" date="2013-05" db="EMBL/GenBank/DDBJ databases">
        <authorList>
            <person name="Carter J.-M."/>
            <person name="Baker S.C."/>
            <person name="Pink R."/>
            <person name="Carter D.R.F."/>
            <person name="Collins A."/>
            <person name="Tomlin J."/>
            <person name="Gibbs M."/>
            <person name="Breuker C.J."/>
        </authorList>
    </citation>
    <scope>NUCLEOTIDE SEQUENCE</scope>
    <source>
        <tissue evidence="1">Ovary</tissue>
    </source>
</reference>
<protein>
    <submittedName>
        <fullName evidence="1">Uncharacterized protein</fullName>
    </submittedName>
</protein>
<reference evidence="1" key="1">
    <citation type="journal article" date="2013" name="BMC Genomics">
        <title>Unscrambling butterfly oogenesis.</title>
        <authorList>
            <person name="Carter J.M."/>
            <person name="Baker S.C."/>
            <person name="Pink R."/>
            <person name="Carter D.R."/>
            <person name="Collins A."/>
            <person name="Tomlin J."/>
            <person name="Gibbs M."/>
            <person name="Breuker C.J."/>
        </authorList>
    </citation>
    <scope>NUCLEOTIDE SEQUENCE</scope>
    <source>
        <tissue evidence="1">Ovary</tissue>
    </source>
</reference>
<organism evidence="1">
    <name type="scientific">Pararge aegeria</name>
    <name type="common">speckled wood butterfly</name>
    <dbReference type="NCBI Taxonomy" id="116150"/>
    <lineage>
        <taxon>Eukaryota</taxon>
        <taxon>Metazoa</taxon>
        <taxon>Ecdysozoa</taxon>
        <taxon>Arthropoda</taxon>
        <taxon>Hexapoda</taxon>
        <taxon>Insecta</taxon>
        <taxon>Pterygota</taxon>
        <taxon>Neoptera</taxon>
        <taxon>Endopterygota</taxon>
        <taxon>Lepidoptera</taxon>
        <taxon>Glossata</taxon>
        <taxon>Ditrysia</taxon>
        <taxon>Papilionoidea</taxon>
        <taxon>Nymphalidae</taxon>
        <taxon>Satyrinae</taxon>
        <taxon>Satyrini</taxon>
        <taxon>Parargina</taxon>
        <taxon>Pararge</taxon>
    </lineage>
</organism>
<dbReference type="AlphaFoldDB" id="S4PV96"/>
<accession>S4PV96</accession>
<proteinExistence type="predicted"/>
<dbReference type="EMBL" id="GAIX01008923">
    <property type="protein sequence ID" value="JAA83637.1"/>
    <property type="molecule type" value="Transcribed_RNA"/>
</dbReference>
<name>S4PV96_9NEOP</name>
<evidence type="ECO:0000313" key="1">
    <source>
        <dbReference type="EMBL" id="JAA83637.1"/>
    </source>
</evidence>
<sequence>MGDSKNHEISNTLIHVGKQSWNNLIDFAVSVSLIKSEDFSIANEALNGTNGVIFYATENDNNYIEVIEQTLKHKYQYQIVPIAVIIAESHEPMQQKYLNE</sequence>
<feature type="non-terminal residue" evidence="1">
    <location>
        <position position="100"/>
    </location>
</feature>